<sequence>METSLLDDFGLVNGQPFHDVHRELGYGYREAEEEEQEQEGYNDDICTIDIFDDDFEDEYEREILDLKRESTIELNSDEAMDVDPNSSTVIKNEYSRHSNHYGVSGSDSGHPLRVLPVTVDTMEQKRNPLATSAIGVQGHYVSDEGFMEMDLDSLSNLDELPGSGTSHPSQAPPVSVDTMALEPANIDTIVDYSRIKLESDYDDDDEEAYREWLFRGPGMGRSSWSSPIRLITAFGDRIHEMVSIVRGLEKFESESQVERFVNTPEFCPPQCGWLYPLVSQLRKCRSQPVVLLVLQCPKRNCRLNPQEPTSSCFTDVFIAALTDYFALHGIHCIAMDFRKECRRSVGDNRCPALTSAEFNVCGLATMGELYIAHNVYGIRILATVAISANACNGIRSLQRIAGISHLMGQVYYIPWHPRLIPSMTMSMSHETCRPIIKNLIERSYRPVIGAILSLFRTSAALDI</sequence>
<comment type="caution">
    <text evidence="1">The sequence shown here is derived from an EMBL/GenBank/DDBJ whole genome shotgun (WGS) entry which is preliminary data.</text>
</comment>
<protein>
    <submittedName>
        <fullName evidence="1">Uncharacterized protein</fullName>
    </submittedName>
</protein>
<keyword evidence="2" id="KW-1185">Reference proteome</keyword>
<dbReference type="Proteomes" id="UP000547976">
    <property type="component" value="Unassembled WGS sequence"/>
</dbReference>
<reference evidence="1 2" key="1">
    <citation type="submission" date="2020-05" db="EMBL/GenBank/DDBJ databases">
        <title>Identification and distribution of gene clusters putatively required for synthesis of sphingolipid metabolism inhibitors in phylogenetically diverse species of the filamentous fungus Fusarium.</title>
        <authorList>
            <person name="Kim H.-S."/>
            <person name="Busman M."/>
            <person name="Brown D.W."/>
            <person name="Divon H."/>
            <person name="Uhlig S."/>
            <person name="Proctor R.H."/>
        </authorList>
    </citation>
    <scope>NUCLEOTIDE SEQUENCE [LARGE SCALE GENOMIC DNA]</scope>
    <source>
        <strain evidence="1 2">NRRL 66333</strain>
    </source>
</reference>
<dbReference type="GeneID" id="59319257"/>
<dbReference type="RefSeq" id="XP_036538065.1">
    <property type="nucleotide sequence ID" value="XM_036684539.1"/>
</dbReference>
<gene>
    <name evidence="1" type="ORF">FSUBG_6350</name>
</gene>
<name>A0A8H5UZZ2_GIBSU</name>
<accession>A0A8H5UZZ2</accession>
<organism evidence="1 2">
    <name type="scientific">Gibberella subglutinans</name>
    <name type="common">Fusarium subglutinans</name>
    <dbReference type="NCBI Taxonomy" id="42677"/>
    <lineage>
        <taxon>Eukaryota</taxon>
        <taxon>Fungi</taxon>
        <taxon>Dikarya</taxon>
        <taxon>Ascomycota</taxon>
        <taxon>Pezizomycotina</taxon>
        <taxon>Sordariomycetes</taxon>
        <taxon>Hypocreomycetidae</taxon>
        <taxon>Hypocreales</taxon>
        <taxon>Nectriaceae</taxon>
        <taxon>Fusarium</taxon>
        <taxon>Fusarium fujikuroi species complex</taxon>
    </lineage>
</organism>
<dbReference type="AlphaFoldDB" id="A0A8H5UZZ2"/>
<evidence type="ECO:0000313" key="2">
    <source>
        <dbReference type="Proteomes" id="UP000547976"/>
    </source>
</evidence>
<proteinExistence type="predicted"/>
<evidence type="ECO:0000313" key="1">
    <source>
        <dbReference type="EMBL" id="KAF5605747.1"/>
    </source>
</evidence>
<dbReference type="EMBL" id="JAAOAV010000066">
    <property type="protein sequence ID" value="KAF5605747.1"/>
    <property type="molecule type" value="Genomic_DNA"/>
</dbReference>